<keyword evidence="2" id="KW-0614">Plasmid</keyword>
<name>A0A2S1PML1_EDWTA</name>
<organism evidence="2">
    <name type="scientific">Edwardsiella tarda</name>
    <dbReference type="NCBI Taxonomy" id="636"/>
    <lineage>
        <taxon>Bacteria</taxon>
        <taxon>Pseudomonadati</taxon>
        <taxon>Pseudomonadota</taxon>
        <taxon>Gammaproteobacteria</taxon>
        <taxon>Enterobacterales</taxon>
        <taxon>Hafniaceae</taxon>
        <taxon>Edwardsiella</taxon>
    </lineage>
</organism>
<protein>
    <submittedName>
        <fullName evidence="2">Uncharacterized protein</fullName>
    </submittedName>
</protein>
<keyword evidence="1" id="KW-1133">Transmembrane helix</keyword>
<feature type="transmembrane region" description="Helical" evidence="1">
    <location>
        <begin position="12"/>
        <end position="35"/>
    </location>
</feature>
<keyword evidence="1" id="KW-0472">Membrane</keyword>
<geneLocation type="plasmid" evidence="2">
    <name>p9.3_1</name>
</geneLocation>
<dbReference type="EMBL" id="MG228257">
    <property type="protein sequence ID" value="AWH59678.1"/>
    <property type="molecule type" value="Genomic_DNA"/>
</dbReference>
<evidence type="ECO:0000256" key="1">
    <source>
        <dbReference type="SAM" id="Phobius"/>
    </source>
</evidence>
<keyword evidence="1" id="KW-0812">Transmembrane</keyword>
<proteinExistence type="predicted"/>
<sequence>MHDFKRFFSLRNFLILAVILYLQYLFSDGTIIGYFKQLSEWLIIPFLSKFIKRL</sequence>
<evidence type="ECO:0000313" key="2">
    <source>
        <dbReference type="EMBL" id="AWH59678.1"/>
    </source>
</evidence>
<dbReference type="AlphaFoldDB" id="A0A2S1PML1"/>
<accession>A0A2S1PML1</accession>
<reference evidence="2" key="1">
    <citation type="journal article" date="2017" name="J. Clin. Microbiol.">
        <title>Comparative phenotypic and genotypic analysis of Edwardsiella spp. isolates from different hosts and geographic origins, with an emphasis on isolates formerly classified as E. tarda and an evaluation of diagnostic methods.</title>
        <authorList>
            <person name="Reichley S.R."/>
            <person name="Ware C."/>
            <person name="Steadman J."/>
            <person name="Gaunt P.S."/>
            <person name="Garcia J.C."/>
            <person name="LaFrentz B.R."/>
            <person name="Thachil A."/>
            <person name="Waldbieser G.C."/>
            <person name="Stine C.B."/>
            <person name="Bujan N."/>
            <person name="Arias C.R."/>
            <person name="Loch T."/>
            <person name="Welch T.J."/>
            <person name="Cipriano R.C."/>
            <person name="Greenway T.E."/>
            <person name="Khoo L.H."/>
            <person name="Wise D.J."/>
            <person name="Lawrence M.L."/>
            <person name="Griffin M.J."/>
        </authorList>
    </citation>
    <scope>NUCLEOTIDE SEQUENCE</scope>
    <source>
        <strain evidence="2">9.3</strain>
        <plasmid evidence="2">p9.3_1</plasmid>
    </source>
</reference>